<dbReference type="AlphaFoldDB" id="A0A432GG88"/>
<gene>
    <name evidence="2" type="ORF">DSY96_09325</name>
</gene>
<dbReference type="Gene3D" id="3.40.50.1220">
    <property type="entry name" value="TPP-binding domain"/>
    <property type="match status" value="1"/>
</dbReference>
<keyword evidence="1" id="KW-0808">Transferase</keyword>
<name>A0A432GG88_9DELT</name>
<dbReference type="InterPro" id="IPR003000">
    <property type="entry name" value="Sirtuin"/>
</dbReference>
<dbReference type="InterPro" id="IPR026591">
    <property type="entry name" value="Sirtuin_cat_small_dom_sf"/>
</dbReference>
<proteinExistence type="predicted"/>
<dbReference type="Proteomes" id="UP000287917">
    <property type="component" value="Unassembled WGS sequence"/>
</dbReference>
<dbReference type="SUPFAM" id="SSF52467">
    <property type="entry name" value="DHS-like NAD/FAD-binding domain"/>
    <property type="match status" value="1"/>
</dbReference>
<comment type="caution">
    <text evidence="2">The sequence shown here is derived from an EMBL/GenBank/DDBJ whole genome shotgun (WGS) entry which is preliminary data.</text>
</comment>
<dbReference type="GO" id="GO:0070403">
    <property type="term" value="F:NAD+ binding"/>
    <property type="evidence" value="ECO:0007669"/>
    <property type="project" value="InterPro"/>
</dbReference>
<reference evidence="2 3" key="1">
    <citation type="submission" date="2018-06" db="EMBL/GenBank/DDBJ databases">
        <title>Combined omics and stable isotope probing to characterize newly discovered Mariana Back-Arc vent microbial communities.</title>
        <authorList>
            <person name="Trembath-Reichert E."/>
            <person name="Huber J.A."/>
        </authorList>
    </citation>
    <scope>NUCLEOTIDE SEQUENCE [LARGE SCALE GENOMIC DNA]</scope>
    <source>
        <strain evidence="2">MAG 58</strain>
    </source>
</reference>
<dbReference type="EMBL" id="QNZK01000319">
    <property type="protein sequence ID" value="RTZ82774.1"/>
    <property type="molecule type" value="Genomic_DNA"/>
</dbReference>
<dbReference type="Pfam" id="PF02146">
    <property type="entry name" value="SIR2"/>
    <property type="match status" value="1"/>
</dbReference>
<evidence type="ECO:0000313" key="2">
    <source>
        <dbReference type="EMBL" id="RTZ82774.1"/>
    </source>
</evidence>
<dbReference type="GO" id="GO:0016740">
    <property type="term" value="F:transferase activity"/>
    <property type="evidence" value="ECO:0007669"/>
    <property type="project" value="UniProtKB-KW"/>
</dbReference>
<organism evidence="2 3">
    <name type="scientific">SAR324 cluster bacterium</name>
    <dbReference type="NCBI Taxonomy" id="2024889"/>
    <lineage>
        <taxon>Bacteria</taxon>
        <taxon>Deltaproteobacteria</taxon>
        <taxon>SAR324 cluster</taxon>
    </lineage>
</organism>
<accession>A0A432GG88</accession>
<dbReference type="Gene3D" id="3.30.1600.10">
    <property type="entry name" value="SIR2/SIRT2 'Small Domain"/>
    <property type="match status" value="1"/>
</dbReference>
<dbReference type="InterPro" id="IPR029035">
    <property type="entry name" value="DHS-like_NAD/FAD-binding_dom"/>
</dbReference>
<evidence type="ECO:0000256" key="1">
    <source>
        <dbReference type="ARBA" id="ARBA00022679"/>
    </source>
</evidence>
<protein>
    <submittedName>
        <fullName evidence="2">Uncharacterized protein</fullName>
    </submittedName>
</protein>
<sequence length="93" mass="10398">MAKLPQDFTLSGLKKGHSSVTVITGSGFDVEAGIPTFREKGFYEDNETAYLSSVDAFNSEPIRQWRWYLKRFVSYHSTPPAASHIALAELEAE</sequence>
<evidence type="ECO:0000313" key="3">
    <source>
        <dbReference type="Proteomes" id="UP000287917"/>
    </source>
</evidence>